<dbReference type="Pfam" id="PF14249">
    <property type="entry name" value="Tocopherol_cycl"/>
    <property type="match status" value="1"/>
</dbReference>
<dbReference type="Proteomes" id="UP000003835">
    <property type="component" value="Unassembled WGS sequence"/>
</dbReference>
<dbReference type="PANTHER" id="PTHR35309">
    <property type="match status" value="1"/>
</dbReference>
<proteinExistence type="predicted"/>
<dbReference type="EMBL" id="DS989841">
    <property type="protein sequence ID" value="EDX78361.1"/>
    <property type="molecule type" value="Genomic_DNA"/>
</dbReference>
<dbReference type="InterPro" id="IPR025893">
    <property type="entry name" value="Tocopherol_cyclase"/>
</dbReference>
<dbReference type="RefSeq" id="WP_006097816.1">
    <property type="nucleotide sequence ID" value="NZ_DS989841.1"/>
</dbReference>
<dbReference type="STRING" id="118168.MC7420_7014"/>
<evidence type="ECO:0000313" key="1">
    <source>
        <dbReference type="EMBL" id="EDX78361.1"/>
    </source>
</evidence>
<sequence>MNANLLQTPHSGYHWDGSSSRFFEGWYYRVTLPDWGQTFGFMYSIEDPIGGQPHSGGSAQVLGLEDGYLCRTFPDVEQFWASASSLALGHWGKTDLAIPAKYLDPLTFDNHIQQGYQATATWNQGKISDPATGDYCNWRYQIQPIYGWASRDEPQQSTAGWLSSFQIFEPGWQILMAHGWATGWIEWKGQRYEFTNAPAYGEKNWGRSFPQKWFWLNCNSFDHEPDLALTAGGGRRGVLWWMESAALIGIHYQGKFYEFVPWNSEVRWQIQPWGSWQMQARNADYEVELTSTTNLPGTPLRAPTEQGLIFICRDTMQGELTLELRDRRGGTTKTILNAHSSVCGLEVGGEPWDQVWTGEAKLPWIS</sequence>
<dbReference type="OrthoDB" id="503351at2"/>
<gene>
    <name evidence="1" type="ORF">MC7420_7014</name>
</gene>
<dbReference type="AlphaFoldDB" id="B4VH68"/>
<evidence type="ECO:0008006" key="3">
    <source>
        <dbReference type="Google" id="ProtNLM"/>
    </source>
</evidence>
<name>B4VH68_9CYAN</name>
<protein>
    <recommendedName>
        <fullName evidence="3">Tocopherol cyclase</fullName>
    </recommendedName>
</protein>
<dbReference type="eggNOG" id="ENOG502Z7HP">
    <property type="taxonomic scope" value="Bacteria"/>
</dbReference>
<dbReference type="GO" id="GO:0009976">
    <property type="term" value="F:tocopherol cyclase activity"/>
    <property type="evidence" value="ECO:0007669"/>
    <property type="project" value="InterPro"/>
</dbReference>
<reference evidence="1 2" key="1">
    <citation type="submission" date="2008-07" db="EMBL/GenBank/DDBJ databases">
        <authorList>
            <person name="Tandeau de Marsac N."/>
            <person name="Ferriera S."/>
            <person name="Johnson J."/>
            <person name="Kravitz S."/>
            <person name="Beeson K."/>
            <person name="Sutton G."/>
            <person name="Rogers Y.-H."/>
            <person name="Friedman R."/>
            <person name="Frazier M."/>
            <person name="Venter J.C."/>
        </authorList>
    </citation>
    <scope>NUCLEOTIDE SEQUENCE [LARGE SCALE GENOMIC DNA]</scope>
    <source>
        <strain evidence="1 2">PCC 7420</strain>
    </source>
</reference>
<dbReference type="PANTHER" id="PTHR35309:SF4">
    <property type="entry name" value="TOCOPHEROL CYCLASE"/>
    <property type="match status" value="1"/>
</dbReference>
<accession>B4VH68</accession>
<organism evidence="1 2">
    <name type="scientific">Coleofasciculus chthonoplastes PCC 7420</name>
    <dbReference type="NCBI Taxonomy" id="118168"/>
    <lineage>
        <taxon>Bacteria</taxon>
        <taxon>Bacillati</taxon>
        <taxon>Cyanobacteriota</taxon>
        <taxon>Cyanophyceae</taxon>
        <taxon>Coleofasciculales</taxon>
        <taxon>Coleofasciculaceae</taxon>
        <taxon>Coleofasciculus</taxon>
    </lineage>
</organism>
<keyword evidence="2" id="KW-1185">Reference proteome</keyword>
<dbReference type="HOGENOM" id="CLU_048962_0_0_3"/>
<evidence type="ECO:0000313" key="2">
    <source>
        <dbReference type="Proteomes" id="UP000003835"/>
    </source>
</evidence>